<dbReference type="RefSeq" id="WP_114016366.1">
    <property type="nucleotide sequence ID" value="NZ_QOIM01000036.1"/>
</dbReference>
<dbReference type="PANTHER" id="PTHR43591:SF24">
    <property type="entry name" value="2-METHOXY-6-POLYPRENYL-1,4-BENZOQUINOL METHYLASE, MITOCHONDRIAL"/>
    <property type="match status" value="1"/>
</dbReference>
<dbReference type="GO" id="GO:0043770">
    <property type="term" value="F:demethylmenaquinone methyltransferase activity"/>
    <property type="evidence" value="ECO:0007669"/>
    <property type="project" value="UniProtKB-UniRule"/>
</dbReference>
<dbReference type="Pfam" id="PF01209">
    <property type="entry name" value="Ubie_methyltran"/>
    <property type="match status" value="1"/>
</dbReference>
<comment type="pathway">
    <text evidence="4">Quinol/quinone metabolism; menaquinone biosynthesis; menaquinol from 1,4-dihydroxy-2-naphthoate: step 2/2.</text>
</comment>
<dbReference type="AlphaFoldDB" id="A0A367EIJ1"/>
<dbReference type="GO" id="GO:0009234">
    <property type="term" value="P:menaquinone biosynthetic process"/>
    <property type="evidence" value="ECO:0007669"/>
    <property type="project" value="UniProtKB-UniRule"/>
</dbReference>
<dbReference type="EC" id="2.1.1.163" evidence="4"/>
<proteinExistence type="inferred from homology"/>
<feature type="binding site" evidence="4">
    <location>
        <begin position="100"/>
        <end position="101"/>
    </location>
    <ligand>
        <name>S-adenosyl-L-methionine</name>
        <dbReference type="ChEBI" id="CHEBI:59789"/>
    </ligand>
</feature>
<comment type="caution">
    <text evidence="5">The sequence shown here is derived from an EMBL/GenBank/DDBJ whole genome shotgun (WGS) entry which is preliminary data.</text>
</comment>
<sequence>MPRATLAKQPDAVSAMFDQAARRYDLTNTLLSAGADRTWRARTREALGLRPGERCLDVACGTGVSTEALARSGAAVVGIDRSPGMVGRGTHRPVTLRVGDALSLPFEESAFDAATIMFGLRNVVDPAAALREMARVVRPGGRLVVCEFSHPTWGPFRTVYLRYLMGGLPRIARRVSSNPDAYTYLADTIRAWYDQPALASVIAGSGWTRVSWRNLTGGIVALHRAVRPACAAPDTAPLPQVAHA</sequence>
<dbReference type="PANTHER" id="PTHR43591">
    <property type="entry name" value="METHYLTRANSFERASE"/>
    <property type="match status" value="1"/>
</dbReference>
<comment type="caution">
    <text evidence="4">Lacks conserved residue(s) required for the propagation of feature annotation.</text>
</comment>
<keyword evidence="3 4" id="KW-0949">S-adenosyl-L-methionine</keyword>
<comment type="function">
    <text evidence="4">Methyltransferase required for the conversion of demethylmenaquinol (DMKH2) to menaquinol (MKH2).</text>
</comment>
<evidence type="ECO:0000313" key="6">
    <source>
        <dbReference type="Proteomes" id="UP000253507"/>
    </source>
</evidence>
<evidence type="ECO:0000256" key="3">
    <source>
        <dbReference type="ARBA" id="ARBA00022691"/>
    </source>
</evidence>
<evidence type="ECO:0000256" key="2">
    <source>
        <dbReference type="ARBA" id="ARBA00022679"/>
    </source>
</evidence>
<protein>
    <recommendedName>
        <fullName evidence="4">Demethylmenaquinone methyltransferase</fullName>
        <ecNumber evidence="4">2.1.1.163</ecNumber>
    </recommendedName>
</protein>
<feature type="binding site" evidence="4">
    <location>
        <position position="80"/>
    </location>
    <ligand>
        <name>S-adenosyl-L-methionine</name>
        <dbReference type="ChEBI" id="CHEBI:59789"/>
    </ligand>
</feature>
<dbReference type="GO" id="GO:0032259">
    <property type="term" value="P:methylation"/>
    <property type="evidence" value="ECO:0007669"/>
    <property type="project" value="UniProtKB-KW"/>
</dbReference>
<evidence type="ECO:0000256" key="4">
    <source>
        <dbReference type="HAMAP-Rule" id="MF_01813"/>
    </source>
</evidence>
<name>A0A367EIJ1_9ACTN</name>
<evidence type="ECO:0000256" key="1">
    <source>
        <dbReference type="ARBA" id="ARBA00022603"/>
    </source>
</evidence>
<dbReference type="PROSITE" id="PS01183">
    <property type="entry name" value="UBIE_1"/>
    <property type="match status" value="1"/>
</dbReference>
<dbReference type="HAMAP" id="MF_01813">
    <property type="entry name" value="MenG_UbiE_methyltr"/>
    <property type="match status" value="1"/>
</dbReference>
<reference evidence="5 6" key="1">
    <citation type="submission" date="2018-06" db="EMBL/GenBank/DDBJ databases">
        <title>Streptomyces reniochalinae sp. nov. and Streptomyces diacarnus sp. nov. from marine sponges.</title>
        <authorList>
            <person name="Li L."/>
        </authorList>
    </citation>
    <scope>NUCLEOTIDE SEQUENCE [LARGE SCALE GENOMIC DNA]</scope>
    <source>
        <strain evidence="5 6">LHW50302</strain>
    </source>
</reference>
<dbReference type="InterPro" id="IPR004033">
    <property type="entry name" value="UbiE/COQ5_MeTrFase"/>
</dbReference>
<dbReference type="InterPro" id="IPR029063">
    <property type="entry name" value="SAM-dependent_MTases_sf"/>
</dbReference>
<dbReference type="UniPathway" id="UPA00079">
    <property type="reaction ID" value="UER00169"/>
</dbReference>
<comment type="catalytic activity">
    <reaction evidence="4">
        <text>a 2-demethylmenaquinol + S-adenosyl-L-methionine = a menaquinol + S-adenosyl-L-homocysteine + H(+)</text>
        <dbReference type="Rhea" id="RHEA:42640"/>
        <dbReference type="Rhea" id="RHEA-COMP:9539"/>
        <dbReference type="Rhea" id="RHEA-COMP:9563"/>
        <dbReference type="ChEBI" id="CHEBI:15378"/>
        <dbReference type="ChEBI" id="CHEBI:18151"/>
        <dbReference type="ChEBI" id="CHEBI:55437"/>
        <dbReference type="ChEBI" id="CHEBI:57856"/>
        <dbReference type="ChEBI" id="CHEBI:59789"/>
        <dbReference type="EC" id="2.1.1.163"/>
    </reaction>
</comment>
<accession>A0A367EIJ1</accession>
<dbReference type="InterPro" id="IPR023576">
    <property type="entry name" value="UbiE/COQ5_MeTrFase_CS"/>
</dbReference>
<dbReference type="Proteomes" id="UP000253507">
    <property type="component" value="Unassembled WGS sequence"/>
</dbReference>
<gene>
    <name evidence="4" type="primary">menG</name>
    <name evidence="5" type="ORF">DQ392_16350</name>
</gene>
<keyword evidence="1 4" id="KW-0489">Methyltransferase</keyword>
<evidence type="ECO:0000313" key="5">
    <source>
        <dbReference type="EMBL" id="RCG17455.1"/>
    </source>
</evidence>
<dbReference type="PROSITE" id="PS51608">
    <property type="entry name" value="SAM_MT_UBIE"/>
    <property type="match status" value="1"/>
</dbReference>
<organism evidence="5 6">
    <name type="scientific">Streptomyces reniochalinae</name>
    <dbReference type="NCBI Taxonomy" id="2250578"/>
    <lineage>
        <taxon>Bacteria</taxon>
        <taxon>Bacillati</taxon>
        <taxon>Actinomycetota</taxon>
        <taxon>Actinomycetes</taxon>
        <taxon>Kitasatosporales</taxon>
        <taxon>Streptomycetaceae</taxon>
        <taxon>Streptomyces</taxon>
    </lineage>
</organism>
<dbReference type="PROSITE" id="PS01184">
    <property type="entry name" value="UBIE_2"/>
    <property type="match status" value="1"/>
</dbReference>
<dbReference type="Gene3D" id="3.40.50.150">
    <property type="entry name" value="Vaccinia Virus protein VP39"/>
    <property type="match status" value="1"/>
</dbReference>
<feature type="binding site" evidence="4">
    <location>
        <position position="62"/>
    </location>
    <ligand>
        <name>S-adenosyl-L-methionine</name>
        <dbReference type="ChEBI" id="CHEBI:59789"/>
    </ligand>
</feature>
<keyword evidence="6" id="KW-1185">Reference proteome</keyword>
<keyword evidence="2 4" id="KW-0808">Transferase</keyword>
<dbReference type="NCBIfam" id="TIGR01934">
    <property type="entry name" value="MenG_MenH_UbiE"/>
    <property type="match status" value="1"/>
</dbReference>
<dbReference type="EMBL" id="QOIM01000036">
    <property type="protein sequence ID" value="RCG17455.1"/>
    <property type="molecule type" value="Genomic_DNA"/>
</dbReference>
<dbReference type="NCBIfam" id="NF001241">
    <property type="entry name" value="PRK00216.1-2"/>
    <property type="match status" value="1"/>
</dbReference>
<keyword evidence="4" id="KW-0474">Menaquinone biosynthesis</keyword>
<dbReference type="CDD" id="cd02440">
    <property type="entry name" value="AdoMet_MTases"/>
    <property type="match status" value="1"/>
</dbReference>
<dbReference type="OrthoDB" id="9808140at2"/>
<dbReference type="SUPFAM" id="SSF53335">
    <property type="entry name" value="S-adenosyl-L-methionine-dependent methyltransferases"/>
    <property type="match status" value="1"/>
</dbReference>
<comment type="similarity">
    <text evidence="4">Belongs to the class I-like SAM-binding methyltransferase superfamily. MenG/UbiE family.</text>
</comment>